<sequence length="55" mass="6281">MNSSNESEVAGCAECVRLRREREAASLTGELSREVDWTVLLQRHMVSEHQAVRRP</sequence>
<gene>
    <name evidence="1" type="ORF">JGS22_001245</name>
</gene>
<dbReference type="EMBL" id="JAELVF020000001">
    <property type="protein sequence ID" value="MBU7596297.1"/>
    <property type="molecule type" value="Genomic_DNA"/>
</dbReference>
<dbReference type="Proteomes" id="UP000694501">
    <property type="component" value="Unassembled WGS sequence"/>
</dbReference>
<proteinExistence type="predicted"/>
<name>A0A949JA68_9ACTN</name>
<comment type="caution">
    <text evidence="1">The sequence shown here is derived from an EMBL/GenBank/DDBJ whole genome shotgun (WGS) entry which is preliminary data.</text>
</comment>
<reference evidence="1" key="1">
    <citation type="submission" date="2021-06" db="EMBL/GenBank/DDBJ databases">
        <title>Sequencing of actinobacteria type strains.</title>
        <authorList>
            <person name="Nguyen G.-S."/>
            <person name="Wentzel A."/>
        </authorList>
    </citation>
    <scope>NUCLEOTIDE SEQUENCE</scope>
    <source>
        <strain evidence="1">P38-E01</strain>
    </source>
</reference>
<evidence type="ECO:0000313" key="1">
    <source>
        <dbReference type="EMBL" id="MBU7596297.1"/>
    </source>
</evidence>
<evidence type="ECO:0000313" key="2">
    <source>
        <dbReference type="Proteomes" id="UP000694501"/>
    </source>
</evidence>
<protein>
    <submittedName>
        <fullName evidence="1">Uncharacterized protein</fullName>
    </submittedName>
</protein>
<accession>A0A949JA68</accession>
<dbReference type="AlphaFoldDB" id="A0A949JA68"/>
<dbReference type="RefSeq" id="WP_211040626.1">
    <property type="nucleotide sequence ID" value="NZ_JAELVF020000001.1"/>
</dbReference>
<organism evidence="1 2">
    <name type="scientific">Streptomyces tardus</name>
    <dbReference type="NCBI Taxonomy" id="2780544"/>
    <lineage>
        <taxon>Bacteria</taxon>
        <taxon>Bacillati</taxon>
        <taxon>Actinomycetota</taxon>
        <taxon>Actinomycetes</taxon>
        <taxon>Kitasatosporales</taxon>
        <taxon>Streptomycetaceae</taxon>
        <taxon>Streptomyces</taxon>
    </lineage>
</organism>
<keyword evidence="2" id="KW-1185">Reference proteome</keyword>